<keyword evidence="3" id="KW-1185">Reference proteome</keyword>
<dbReference type="RefSeq" id="WP_214388567.1">
    <property type="nucleotide sequence ID" value="NZ_JAFLWW010000003.1"/>
</dbReference>
<comment type="caution">
    <text evidence="2">The sequence shown here is derived from an EMBL/GenBank/DDBJ whole genome shotgun (WGS) entry which is preliminary data.</text>
</comment>
<keyword evidence="1" id="KW-1133">Transmembrane helix</keyword>
<reference evidence="2" key="2">
    <citation type="submission" date="2021-03" db="EMBL/GenBank/DDBJ databases">
        <authorList>
            <person name="Artuso I."/>
            <person name="Turrini P."/>
            <person name="Pirolo M."/>
            <person name="Lugli G.A."/>
            <person name="Ventura M."/>
            <person name="Visca P."/>
        </authorList>
    </citation>
    <scope>NUCLEOTIDE SEQUENCE</scope>
    <source>
        <strain evidence="2">LMG 26462</strain>
    </source>
</reference>
<name>A0A9X1A9P5_9HYPH</name>
<dbReference type="Proteomes" id="UP001138921">
    <property type="component" value="Unassembled WGS sequence"/>
</dbReference>
<keyword evidence="1" id="KW-0472">Membrane</keyword>
<protein>
    <submittedName>
        <fullName evidence="2">Uncharacterized protein</fullName>
    </submittedName>
</protein>
<sequence>MGIVAQRAAQLNRLSHASLIFRHAIKSAVKSKFATLAGAPLSVAAAIGLSSWRIFF</sequence>
<evidence type="ECO:0000313" key="2">
    <source>
        <dbReference type="EMBL" id="MBT1155931.1"/>
    </source>
</evidence>
<reference evidence="2" key="1">
    <citation type="journal article" date="2021" name="Microorganisms">
        <title>Phylogenomic Reconstruction and Metabolic Potential of the Genus Aminobacter.</title>
        <authorList>
            <person name="Artuso I."/>
            <person name="Turrini P."/>
            <person name="Pirolo M."/>
            <person name="Lugli G.A."/>
            <person name="Ventura M."/>
            <person name="Visca P."/>
        </authorList>
    </citation>
    <scope>NUCLEOTIDE SEQUENCE</scope>
    <source>
        <strain evidence="2">LMG 26462</strain>
    </source>
</reference>
<feature type="transmembrane region" description="Helical" evidence="1">
    <location>
        <begin position="33"/>
        <end position="55"/>
    </location>
</feature>
<proteinExistence type="predicted"/>
<keyword evidence="1" id="KW-0812">Transmembrane</keyword>
<organism evidence="2 3">
    <name type="scientific">Aminobacter anthyllidis</name>
    <dbReference type="NCBI Taxonomy" id="1035067"/>
    <lineage>
        <taxon>Bacteria</taxon>
        <taxon>Pseudomonadati</taxon>
        <taxon>Pseudomonadota</taxon>
        <taxon>Alphaproteobacteria</taxon>
        <taxon>Hyphomicrobiales</taxon>
        <taxon>Phyllobacteriaceae</taxon>
        <taxon>Aminobacter</taxon>
    </lineage>
</organism>
<gene>
    <name evidence="2" type="ORF">J1C56_10045</name>
</gene>
<dbReference type="AlphaFoldDB" id="A0A9X1A9P5"/>
<evidence type="ECO:0000256" key="1">
    <source>
        <dbReference type="SAM" id="Phobius"/>
    </source>
</evidence>
<accession>A0A9X1A9P5</accession>
<dbReference type="EMBL" id="JAFLWW010000003">
    <property type="protein sequence ID" value="MBT1155931.1"/>
    <property type="molecule type" value="Genomic_DNA"/>
</dbReference>
<evidence type="ECO:0000313" key="3">
    <source>
        <dbReference type="Proteomes" id="UP001138921"/>
    </source>
</evidence>